<evidence type="ECO:0000313" key="3">
    <source>
        <dbReference type="Proteomes" id="UP000789375"/>
    </source>
</evidence>
<feature type="region of interest" description="Disordered" evidence="1">
    <location>
        <begin position="1"/>
        <end position="34"/>
    </location>
</feature>
<feature type="region of interest" description="Disordered" evidence="1">
    <location>
        <begin position="628"/>
        <end position="699"/>
    </location>
</feature>
<proteinExistence type="predicted"/>
<accession>A0A9N8W102</accession>
<feature type="compositionally biased region" description="Basic and acidic residues" evidence="1">
    <location>
        <begin position="130"/>
        <end position="168"/>
    </location>
</feature>
<feature type="compositionally biased region" description="Polar residues" evidence="1">
    <location>
        <begin position="628"/>
        <end position="669"/>
    </location>
</feature>
<feature type="compositionally biased region" description="Polar residues" evidence="1">
    <location>
        <begin position="468"/>
        <end position="492"/>
    </location>
</feature>
<evidence type="ECO:0000256" key="1">
    <source>
        <dbReference type="SAM" id="MobiDB-lite"/>
    </source>
</evidence>
<name>A0A9N8W102_FUNMO</name>
<feature type="region of interest" description="Disordered" evidence="1">
    <location>
        <begin position="121"/>
        <end position="172"/>
    </location>
</feature>
<organism evidence="2 3">
    <name type="scientific">Funneliformis mosseae</name>
    <name type="common">Endomycorrhizal fungus</name>
    <name type="synonym">Glomus mosseae</name>
    <dbReference type="NCBI Taxonomy" id="27381"/>
    <lineage>
        <taxon>Eukaryota</taxon>
        <taxon>Fungi</taxon>
        <taxon>Fungi incertae sedis</taxon>
        <taxon>Mucoromycota</taxon>
        <taxon>Glomeromycotina</taxon>
        <taxon>Glomeromycetes</taxon>
        <taxon>Glomerales</taxon>
        <taxon>Glomeraceae</taxon>
        <taxon>Funneliformis</taxon>
    </lineage>
</organism>
<protein>
    <submittedName>
        <fullName evidence="2">3295_t:CDS:1</fullName>
    </submittedName>
</protein>
<feature type="region of interest" description="Disordered" evidence="1">
    <location>
        <begin position="47"/>
        <end position="92"/>
    </location>
</feature>
<feature type="compositionally biased region" description="Polar residues" evidence="1">
    <location>
        <begin position="686"/>
        <end position="698"/>
    </location>
</feature>
<feature type="region of interest" description="Disordered" evidence="1">
    <location>
        <begin position="458"/>
        <end position="495"/>
    </location>
</feature>
<reference evidence="2" key="1">
    <citation type="submission" date="2021-06" db="EMBL/GenBank/DDBJ databases">
        <authorList>
            <person name="Kallberg Y."/>
            <person name="Tangrot J."/>
            <person name="Rosling A."/>
        </authorList>
    </citation>
    <scope>NUCLEOTIDE SEQUENCE</scope>
    <source>
        <strain evidence="2">87-6 pot B 2015</strain>
    </source>
</reference>
<dbReference type="EMBL" id="CAJVPP010000340">
    <property type="protein sequence ID" value="CAG8471281.1"/>
    <property type="molecule type" value="Genomic_DNA"/>
</dbReference>
<dbReference type="Proteomes" id="UP000789375">
    <property type="component" value="Unassembled WGS sequence"/>
</dbReference>
<keyword evidence="3" id="KW-1185">Reference proteome</keyword>
<feature type="compositionally biased region" description="Basic and acidic residues" evidence="1">
    <location>
        <begin position="458"/>
        <end position="467"/>
    </location>
</feature>
<feature type="compositionally biased region" description="Low complexity" evidence="1">
    <location>
        <begin position="670"/>
        <end position="681"/>
    </location>
</feature>
<dbReference type="AlphaFoldDB" id="A0A9N8W102"/>
<gene>
    <name evidence="2" type="ORF">FMOSSE_LOCUS2528</name>
</gene>
<comment type="caution">
    <text evidence="2">The sequence shown here is derived from an EMBL/GenBank/DDBJ whole genome shotgun (WGS) entry which is preliminary data.</text>
</comment>
<evidence type="ECO:0000313" key="2">
    <source>
        <dbReference type="EMBL" id="CAG8471281.1"/>
    </source>
</evidence>
<sequence length="774" mass="87669">MVKRQHKTSSSSTSAQIRKPAVTTRSKSNQKIELVNSIEQQKKIAFDMKRKRKSAAEVITPEENDEIDRRSPPSNSNNTKNSEDKVSVLSPPKRAKLLTRVGHNDGQSNVDNNELKRESEMIEDSAQQNNDHDKPLRRSVDKSSTNNKKENDDKTTKDIEKDENKNNEKGVIQSNDEIIQDINTITESFKDVVEIRGTQMVIGNFVVEYDQYQEFMTLLNQLVDILETYDSEKVLQSAKKIGSKGNNSGQVLNLTLFRAKITKRSYKSLNEFQDDFICTCNDVINAADPKMHNAAAQLLKFGSRLFEQAYKKLPRSIRQLDVHDKNSVAIALVQPTSDGHVFSSGAVKQLPQQNGKKDAIKLVGDLQDIAIVSLQSMDKQEIPTFGSILPKKRENSKFLQPEERNVPGIKFHRYKAYASFAPIYDSSDATLSYEDTMLARTYKKHKRVSKRINKLDLSEEGQVEKKSSSNVETTSVGVSAEQYNSGNGNNVENSDKDKFFEDIDVDLLYKSIKRTQQNEIDEMLDEHAEIFRKVRSMQEKRLIKSSQISAKERKYVYKLQKQLANLISKVSPSDIVSFSAVENAMDNLLIKERSFKGVLPPNKSFAHPTNEVSRDVFGNLSRKEISSVDRNNTYARNMNSKDTLPQGSLAGPSSVTNSASRQQSMPSQSLHHPTPHQLPLPMSASMPYTQSSRATASQVPMRMQYGASQGTSTQMHANYQMTYSRPLPTQSQVPTYYPSQPSQPSQRYPYGYPYYPQYGYSMGHSSWQQRPSYY</sequence>